<proteinExistence type="predicted"/>
<feature type="chain" id="PRO_5006910993" evidence="1">
    <location>
        <begin position="19"/>
        <end position="108"/>
    </location>
</feature>
<comment type="caution">
    <text evidence="2">The sequence shown here is derived from an EMBL/GenBank/DDBJ whole genome shotgun (WGS) entry which is preliminary data.</text>
</comment>
<protein>
    <submittedName>
        <fullName evidence="2">Uncharacterized protein</fullName>
    </submittedName>
</protein>
<feature type="signal peptide" evidence="1">
    <location>
        <begin position="1"/>
        <end position="18"/>
    </location>
</feature>
<evidence type="ECO:0000313" key="2">
    <source>
        <dbReference type="EMBL" id="KTC71304.1"/>
    </source>
</evidence>
<dbReference type="AlphaFoldDB" id="A0A0W0RJY5"/>
<dbReference type="RefSeq" id="WP_058460462.1">
    <property type="nucleotide sequence ID" value="NZ_CAAAIY010000002.1"/>
</dbReference>
<dbReference type="OrthoDB" id="5657057at2"/>
<name>A0A0W0RJY5_LEGBO</name>
<keyword evidence="3" id="KW-1185">Reference proteome</keyword>
<accession>A0A0W0RJY5</accession>
<evidence type="ECO:0000313" key="3">
    <source>
        <dbReference type="Proteomes" id="UP000054695"/>
    </source>
</evidence>
<dbReference type="EMBL" id="LNXU01000032">
    <property type="protein sequence ID" value="KTC71304.1"/>
    <property type="molecule type" value="Genomic_DNA"/>
</dbReference>
<dbReference type="PATRIC" id="fig|447.4.peg.3067"/>
<dbReference type="Proteomes" id="UP000054695">
    <property type="component" value="Unassembled WGS sequence"/>
</dbReference>
<gene>
    <name evidence="2" type="ORF">Lboz_2881</name>
</gene>
<evidence type="ECO:0000256" key="1">
    <source>
        <dbReference type="SAM" id="SignalP"/>
    </source>
</evidence>
<reference evidence="2 3" key="1">
    <citation type="submission" date="2015-11" db="EMBL/GenBank/DDBJ databases">
        <title>Genomic analysis of 38 Legionella species identifies large and diverse effector repertoires.</title>
        <authorList>
            <person name="Burstein D."/>
            <person name="Amaro F."/>
            <person name="Zusman T."/>
            <person name="Lifshitz Z."/>
            <person name="Cohen O."/>
            <person name="Gilbert J.A."/>
            <person name="Pupko T."/>
            <person name="Shuman H.A."/>
            <person name="Segal G."/>
        </authorList>
    </citation>
    <scope>NUCLEOTIDE SEQUENCE [LARGE SCALE GENOMIC DNA]</scope>
    <source>
        <strain evidence="2 3">WIGA</strain>
    </source>
</reference>
<sequence length="108" mass="12191">MKKAIAVSMLAMTMNCHAFNLISDTDANRFKNMSSNSIKPDQFNKLMAFCDKSDSNIESCLEKIKAKSSDNKSMQANVTNGLCCWNVSNQYGDYMYYQGKEYCIPACH</sequence>
<keyword evidence="1" id="KW-0732">Signal</keyword>
<organism evidence="2 3">
    <name type="scientific">Legionella bozemanae</name>
    <name type="common">Fluoribacter bozemanae</name>
    <dbReference type="NCBI Taxonomy" id="447"/>
    <lineage>
        <taxon>Bacteria</taxon>
        <taxon>Pseudomonadati</taxon>
        <taxon>Pseudomonadota</taxon>
        <taxon>Gammaproteobacteria</taxon>
        <taxon>Legionellales</taxon>
        <taxon>Legionellaceae</taxon>
        <taxon>Legionella</taxon>
    </lineage>
</organism>